<name>A0A4Z1IMR7_9HELO</name>
<accession>A0A4Z1IMR7</accession>
<reference evidence="1 2" key="1">
    <citation type="submission" date="2017-12" db="EMBL/GenBank/DDBJ databases">
        <title>Comparative genomics of Botrytis spp.</title>
        <authorList>
            <person name="Valero-Jimenez C.A."/>
            <person name="Tapia P."/>
            <person name="Veloso J."/>
            <person name="Silva-Moreno E."/>
            <person name="Staats M."/>
            <person name="Valdes J.H."/>
            <person name="Van Kan J.A.L."/>
        </authorList>
    </citation>
    <scope>NUCLEOTIDE SEQUENCE [LARGE SCALE GENOMIC DNA]</scope>
    <source>
        <strain evidence="1 2">Be9601</strain>
    </source>
</reference>
<protein>
    <submittedName>
        <fullName evidence="1">Uncharacterized protein</fullName>
    </submittedName>
</protein>
<evidence type="ECO:0000313" key="2">
    <source>
        <dbReference type="Proteomes" id="UP000297229"/>
    </source>
</evidence>
<sequence length="302" mass="33605">MSNITLQPVGLVDSSKHYWYQRIDTTSMDNFQSSDDLPTTFTQYVVAYGGENYFYPGTDYEKLPLPEAATTLLGDYQTVDDQRLRIEQEVYTSYGNLKDYFQSYANLALNYLGQLSAQIAADNTPNADDLQALHAIVEERSNVSSKMEQTASDLVTTLMEISSTLSSRIESINQSVTDLDRECKLTAAEVSIFVIGAEDGNSSATVRQCISALGYTQLASQVTGDAQAVCDEMGIMINEMQAEQGRWRNITSDLTDIEKYITKEQTTAIQIIASLDNEQIIERWQELGDIGTSNSNRIMDCS</sequence>
<dbReference type="EMBL" id="PQXM01001101">
    <property type="protein sequence ID" value="TGO62758.1"/>
    <property type="molecule type" value="Genomic_DNA"/>
</dbReference>
<gene>
    <name evidence="1" type="ORF">BELL_1103g00010</name>
</gene>
<dbReference type="AlphaFoldDB" id="A0A4Z1IMR7"/>
<proteinExistence type="predicted"/>
<dbReference type="Proteomes" id="UP000297229">
    <property type="component" value="Unassembled WGS sequence"/>
</dbReference>
<organism evidence="1 2">
    <name type="scientific">Botrytis elliptica</name>
    <dbReference type="NCBI Taxonomy" id="278938"/>
    <lineage>
        <taxon>Eukaryota</taxon>
        <taxon>Fungi</taxon>
        <taxon>Dikarya</taxon>
        <taxon>Ascomycota</taxon>
        <taxon>Pezizomycotina</taxon>
        <taxon>Leotiomycetes</taxon>
        <taxon>Helotiales</taxon>
        <taxon>Sclerotiniaceae</taxon>
        <taxon>Botrytis</taxon>
    </lineage>
</organism>
<evidence type="ECO:0000313" key="1">
    <source>
        <dbReference type="EMBL" id="TGO62758.1"/>
    </source>
</evidence>
<keyword evidence="2" id="KW-1185">Reference proteome</keyword>
<comment type="caution">
    <text evidence="1">The sequence shown here is derived from an EMBL/GenBank/DDBJ whole genome shotgun (WGS) entry which is preliminary data.</text>
</comment>